<reference evidence="1 2" key="1">
    <citation type="submission" date="2018-08" db="EMBL/GenBank/DDBJ databases">
        <title>Genome sequence of Methylocystis hirsuta CSC1, a methanotroph able to accumulate PHAs.</title>
        <authorList>
            <person name="Bordel S."/>
            <person name="Rodriguez E."/>
            <person name="Gancedo J."/>
            <person name="Munoz R."/>
        </authorList>
    </citation>
    <scope>NUCLEOTIDE SEQUENCE [LARGE SCALE GENOMIC DNA]</scope>
    <source>
        <strain evidence="1 2">CSC1</strain>
    </source>
</reference>
<proteinExistence type="predicted"/>
<accession>A0A3M9XQK7</accession>
<dbReference type="EMBL" id="QWDD01000001">
    <property type="protein sequence ID" value="RNJ50291.1"/>
    <property type="molecule type" value="Genomic_DNA"/>
</dbReference>
<keyword evidence="2" id="KW-1185">Reference proteome</keyword>
<evidence type="ECO:0000313" key="2">
    <source>
        <dbReference type="Proteomes" id="UP000268623"/>
    </source>
</evidence>
<sequence length="75" mass="8074">MAACGSHDKPASLPSHAALPNKAALARKWPFLRVNRLSGRWRDDATGASGAGLESLLSYLSTSGRMRPQRRARAT</sequence>
<evidence type="ECO:0000313" key="1">
    <source>
        <dbReference type="EMBL" id="RNJ50291.1"/>
    </source>
</evidence>
<dbReference type="AlphaFoldDB" id="A0A3M9XQK7"/>
<name>A0A3M9XQK7_9HYPH</name>
<dbReference type="Proteomes" id="UP000268623">
    <property type="component" value="Unassembled WGS sequence"/>
</dbReference>
<protein>
    <submittedName>
        <fullName evidence="1">Uncharacterized protein</fullName>
    </submittedName>
</protein>
<organism evidence="1 2">
    <name type="scientific">Methylocystis hirsuta</name>
    <dbReference type="NCBI Taxonomy" id="369798"/>
    <lineage>
        <taxon>Bacteria</taxon>
        <taxon>Pseudomonadati</taxon>
        <taxon>Pseudomonadota</taxon>
        <taxon>Alphaproteobacteria</taxon>
        <taxon>Hyphomicrobiales</taxon>
        <taxon>Methylocystaceae</taxon>
        <taxon>Methylocystis</taxon>
    </lineage>
</organism>
<gene>
    <name evidence="1" type="ORF">D1O30_12470</name>
</gene>
<comment type="caution">
    <text evidence="1">The sequence shown here is derived from an EMBL/GenBank/DDBJ whole genome shotgun (WGS) entry which is preliminary data.</text>
</comment>